<organism evidence="1 2">
    <name type="scientific">Evansella tamaricis</name>
    <dbReference type="NCBI Taxonomy" id="2069301"/>
    <lineage>
        <taxon>Bacteria</taxon>
        <taxon>Bacillati</taxon>
        <taxon>Bacillota</taxon>
        <taxon>Bacilli</taxon>
        <taxon>Bacillales</taxon>
        <taxon>Bacillaceae</taxon>
        <taxon>Evansella</taxon>
    </lineage>
</organism>
<keyword evidence="2" id="KW-1185">Reference proteome</keyword>
<dbReference type="EMBL" id="JAHQCS010000088">
    <property type="protein sequence ID" value="MBU9711912.1"/>
    <property type="molecule type" value="Genomic_DNA"/>
</dbReference>
<dbReference type="Proteomes" id="UP000784880">
    <property type="component" value="Unassembled WGS sequence"/>
</dbReference>
<evidence type="ECO:0000313" key="2">
    <source>
        <dbReference type="Proteomes" id="UP000784880"/>
    </source>
</evidence>
<proteinExistence type="predicted"/>
<dbReference type="RefSeq" id="WP_217066026.1">
    <property type="nucleotide sequence ID" value="NZ_JAHQCS010000088.1"/>
</dbReference>
<sequence length="368" mass="42289">METVIPMDCTSEKKQQVIIPFSFTNIPIKKLALINFKKNEDSKYIALEPQYLDDKMIGKGYRVIAYRKDGYVDVYDEKSLHDDKNDSFDVAGKGLCERLKVEMASTRFEKTGDVVFISFQFTDKYGRNINVFLSEKSTKKSRGINLLAPVGSSTENPSYLPLFYLYHFDFVRKYNTTFLITIDENNIRPANFPFPLPKDGQWRSYTRYSNDCHLFEFANQRSSVLEVHTMNGNQNVVCDGEVEYAFTESGALTNISLRQTNHQLSVVFKRGIPNLLHFSEKGEWKDTFEITADEGMGVISGEYSVKRADNKVTFELVPSGGWTAKPDSLFTKMMFTKKSIFCSWPKTYKYTQVVDVTTLESTSTWLRV</sequence>
<accession>A0ABS6JE15</accession>
<evidence type="ECO:0000313" key="1">
    <source>
        <dbReference type="EMBL" id="MBU9711912.1"/>
    </source>
</evidence>
<protein>
    <submittedName>
        <fullName evidence="1">Uncharacterized protein</fullName>
    </submittedName>
</protein>
<reference evidence="1 2" key="1">
    <citation type="submission" date="2021-06" db="EMBL/GenBank/DDBJ databases">
        <title>Bacillus sp. RD4P76, an endophyte from a halophyte.</title>
        <authorList>
            <person name="Sun J.-Q."/>
        </authorList>
    </citation>
    <scope>NUCLEOTIDE SEQUENCE [LARGE SCALE GENOMIC DNA]</scope>
    <source>
        <strain evidence="1 2">CGMCC 1.15917</strain>
    </source>
</reference>
<gene>
    <name evidence="1" type="ORF">KS419_09195</name>
</gene>
<comment type="caution">
    <text evidence="1">The sequence shown here is derived from an EMBL/GenBank/DDBJ whole genome shotgun (WGS) entry which is preliminary data.</text>
</comment>
<name>A0ABS6JE15_9BACI</name>